<reference evidence="3" key="1">
    <citation type="submission" date="2018-11" db="EMBL/GenBank/DDBJ databases">
        <title>Rhizobium chutanense sp. nov., isolated from root nodules of Phaseolus vulgaris in China.</title>
        <authorList>
            <person name="Huo Y."/>
        </authorList>
    </citation>
    <scope>NUCLEOTIDE SEQUENCE [LARGE SCALE GENOMIC DNA]</scope>
    <source>
        <strain evidence="3">CCBAU 65647</strain>
    </source>
</reference>
<dbReference type="InterPro" id="IPR009057">
    <property type="entry name" value="Homeodomain-like_sf"/>
</dbReference>
<dbReference type="SUPFAM" id="SSF46689">
    <property type="entry name" value="Homeodomain-like"/>
    <property type="match status" value="1"/>
</dbReference>
<dbReference type="Proteomes" id="UP000278823">
    <property type="component" value="Unassembled WGS sequence"/>
</dbReference>
<comment type="caution">
    <text evidence="2">The sequence shown here is derived from an EMBL/GenBank/DDBJ whole genome shotgun (WGS) entry which is preliminary data.</text>
</comment>
<accession>A0A432PSE6</accession>
<evidence type="ECO:0000259" key="1">
    <source>
        <dbReference type="Pfam" id="PF13518"/>
    </source>
</evidence>
<organism evidence="2 3">
    <name type="scientific">Rhizobium vallis</name>
    <dbReference type="NCBI Taxonomy" id="634290"/>
    <lineage>
        <taxon>Bacteria</taxon>
        <taxon>Pseudomonadati</taxon>
        <taxon>Pseudomonadota</taxon>
        <taxon>Alphaproteobacteria</taxon>
        <taxon>Hyphomicrobiales</taxon>
        <taxon>Rhizobiaceae</taxon>
        <taxon>Rhizobium/Agrobacterium group</taxon>
        <taxon>Rhizobium</taxon>
    </lineage>
</organism>
<evidence type="ECO:0000313" key="2">
    <source>
        <dbReference type="EMBL" id="RUM26547.1"/>
    </source>
</evidence>
<dbReference type="AlphaFoldDB" id="A0A432PSE6"/>
<feature type="domain" description="Insertion element IS150 protein InsJ-like helix-turn-helix" evidence="1">
    <location>
        <begin position="11"/>
        <end position="61"/>
    </location>
</feature>
<dbReference type="EMBL" id="RJTH01000002">
    <property type="protein sequence ID" value="RUM26547.1"/>
    <property type="molecule type" value="Genomic_DNA"/>
</dbReference>
<name>A0A432PSE6_9HYPH</name>
<proteinExistence type="predicted"/>
<dbReference type="RefSeq" id="WP_164736334.1">
    <property type="nucleotide sequence ID" value="NZ_ML133687.1"/>
</dbReference>
<keyword evidence="3" id="KW-1185">Reference proteome</keyword>
<gene>
    <name evidence="2" type="ORF">EFQ99_05240</name>
</gene>
<evidence type="ECO:0000313" key="3">
    <source>
        <dbReference type="Proteomes" id="UP000278823"/>
    </source>
</evidence>
<feature type="non-terminal residue" evidence="2">
    <location>
        <position position="92"/>
    </location>
</feature>
<dbReference type="InterPro" id="IPR055247">
    <property type="entry name" value="InsJ-like_HTH"/>
</dbReference>
<protein>
    <submittedName>
        <fullName evidence="2">Helix-turn-helix domain-containing protein</fullName>
    </submittedName>
</protein>
<dbReference type="Pfam" id="PF13518">
    <property type="entry name" value="HTH_28"/>
    <property type="match status" value="1"/>
</dbReference>
<sequence length="92" mass="10925">MPWKETSVMEERLRFVARLLEGEGMSDVCREFGISRKTGYKIFNRYKDDGLEALTDRSRRPVRYANQLPEPVEAMIVRLKKEKPHWGARKIR</sequence>